<evidence type="ECO:0000313" key="2">
    <source>
        <dbReference type="RefSeq" id="XP_055895252.1"/>
    </source>
</evidence>
<keyword evidence="1" id="KW-1185">Reference proteome</keyword>
<sequence>MLCHVLLLSGGWVNFEHFQRSFEGVPNVFSLSTIQELFRDAAFCHSADLFCPSQLGLHQDSVDAWTSEDHTCSTSMMGDMKQDFTNDLLKVIKIEKIESSPHLEKEESSLTGQTFELNVAKQAKTSEDQFHPRSMMDVMKEQFANDFKNIFKIDKIESSSETQEFQEFA</sequence>
<organism evidence="1 2">
    <name type="scientific">Biomphalaria glabrata</name>
    <name type="common">Bloodfluke planorb</name>
    <name type="synonym">Freshwater snail</name>
    <dbReference type="NCBI Taxonomy" id="6526"/>
    <lineage>
        <taxon>Eukaryota</taxon>
        <taxon>Metazoa</taxon>
        <taxon>Spiralia</taxon>
        <taxon>Lophotrochozoa</taxon>
        <taxon>Mollusca</taxon>
        <taxon>Gastropoda</taxon>
        <taxon>Heterobranchia</taxon>
        <taxon>Euthyneura</taxon>
        <taxon>Panpulmonata</taxon>
        <taxon>Hygrophila</taxon>
        <taxon>Lymnaeoidea</taxon>
        <taxon>Planorbidae</taxon>
        <taxon>Biomphalaria</taxon>
    </lineage>
</organism>
<dbReference type="AlphaFoldDB" id="A0A9W3B6Z8"/>
<dbReference type="RefSeq" id="XP_055895252.1">
    <property type="nucleotide sequence ID" value="XM_056039277.1"/>
</dbReference>
<accession>A0A9W3B6Z8</accession>
<dbReference type="Proteomes" id="UP001165740">
    <property type="component" value="Chromosome 8"/>
</dbReference>
<proteinExistence type="predicted"/>
<evidence type="ECO:0000313" key="1">
    <source>
        <dbReference type="Proteomes" id="UP001165740"/>
    </source>
</evidence>
<gene>
    <name evidence="2" type="primary">LOC106075834</name>
</gene>
<protein>
    <submittedName>
        <fullName evidence="2">Uncharacterized protein LOC106075834</fullName>
    </submittedName>
</protein>
<reference evidence="2" key="1">
    <citation type="submission" date="2025-08" db="UniProtKB">
        <authorList>
            <consortium name="RefSeq"/>
        </authorList>
    </citation>
    <scope>IDENTIFICATION</scope>
</reference>
<name>A0A9W3B6Z8_BIOGL</name>
<dbReference type="GeneID" id="106075834"/>